<protein>
    <submittedName>
        <fullName evidence="1">Uncharacterized protein</fullName>
    </submittedName>
</protein>
<name>A0A8E2QEK0_9GAMM</name>
<accession>A0A8E2QEK0</accession>
<evidence type="ECO:0000313" key="1">
    <source>
        <dbReference type="EMBL" id="PNF76936.1"/>
    </source>
</evidence>
<dbReference type="RefSeq" id="WP_102828666.1">
    <property type="nucleotide sequence ID" value="NZ_CP065721.1"/>
</dbReference>
<keyword evidence="2" id="KW-1185">Reference proteome</keyword>
<reference evidence="1 2" key="1">
    <citation type="submission" date="2018-01" db="EMBL/GenBank/DDBJ databases">
        <title>Denitrification phenotypes of diverse strains of Pseudomonas stutzeri.</title>
        <authorList>
            <person name="Milligan D.A."/>
            <person name="Bergaust L."/>
            <person name="Bakken L.R."/>
            <person name="Frostegard A."/>
        </authorList>
    </citation>
    <scope>NUCLEOTIDE SEQUENCE [LARGE SCALE GENOMIC DNA]</scope>
    <source>
        <strain evidence="1 2">DSM 50238</strain>
    </source>
</reference>
<gene>
    <name evidence="1" type="ORF">CXK95_09455</name>
</gene>
<dbReference type="AlphaFoldDB" id="A0A8E2QEK0"/>
<comment type="caution">
    <text evidence="1">The sequence shown here is derived from an EMBL/GenBank/DDBJ whole genome shotgun (WGS) entry which is preliminary data.</text>
</comment>
<evidence type="ECO:0000313" key="2">
    <source>
        <dbReference type="Proteomes" id="UP000235881"/>
    </source>
</evidence>
<proteinExistence type="predicted"/>
<dbReference type="EMBL" id="POUK01000003">
    <property type="protein sequence ID" value="PNF76936.1"/>
    <property type="molecule type" value="Genomic_DNA"/>
</dbReference>
<sequence>MTAAELIAILQGYPGDTPVLVEGHGKGWDAIRGAGAATVVEVVEPAEPDGQFLREGDLPDPDAFFLDEQARRSLMKTLMKGKRSRAILLSGRGQPRD</sequence>
<organism evidence="1 2">
    <name type="scientific">Stutzerimonas degradans</name>
    <dbReference type="NCBI Taxonomy" id="2968968"/>
    <lineage>
        <taxon>Bacteria</taxon>
        <taxon>Pseudomonadati</taxon>
        <taxon>Pseudomonadota</taxon>
        <taxon>Gammaproteobacteria</taxon>
        <taxon>Pseudomonadales</taxon>
        <taxon>Pseudomonadaceae</taxon>
        <taxon>Stutzerimonas</taxon>
    </lineage>
</organism>
<dbReference type="Proteomes" id="UP000235881">
    <property type="component" value="Unassembled WGS sequence"/>
</dbReference>